<sequence length="384" mass="42429">MELYDAHGYVHRHNNGKRGNADTYKCAQHHKCDRFFRIRKLRATEPGTLPFLLEVKGSHSGKLKGHKKKGIHPAFAVEVDAAAMGKDDPQAILNSLQMKYENQAHLLRHLPTRTMTKSHRGYLMGKAAEATKIETFTDLYQWASLQMCQDEASLLGVQNEMPVLKCFEHRFEEAGASKKSFGPIMTTRRVFRNVLYAVEGQQTAASRGANCSEDQPLKRFHFEAGKTYLLRTPHYCDGDGDSLEPSELITNVTINIGQRYDLLMEAKNASDGVGSFWMRASGLNGLPWTAATGANAGEGFNADGLFPGIGQIAVDGGSFNQFLVPYFAPLLDHRHVQRLMLVVEELLLVDDGYPDGADGILKTKARLATWSCTAHGPCSACRGA</sequence>
<dbReference type="EMBL" id="JAENGY010002952">
    <property type="protein sequence ID" value="KAG6942777.1"/>
    <property type="molecule type" value="Genomic_DNA"/>
</dbReference>
<dbReference type="Proteomes" id="UP000709295">
    <property type="component" value="Unassembled WGS sequence"/>
</dbReference>
<evidence type="ECO:0000313" key="1">
    <source>
        <dbReference type="EMBL" id="KAG6942777.1"/>
    </source>
</evidence>
<reference evidence="1" key="1">
    <citation type="submission" date="2021-01" db="EMBL/GenBank/DDBJ databases">
        <title>Phytophthora aleatoria, a newly-described species from Pinus radiata is distinct from Phytophthora cactorum isolates based on comparative genomics.</title>
        <authorList>
            <person name="Mcdougal R."/>
            <person name="Panda P."/>
            <person name="Williams N."/>
            <person name="Studholme D.J."/>
        </authorList>
    </citation>
    <scope>NUCLEOTIDE SEQUENCE</scope>
    <source>
        <strain evidence="1">NZFS 4037</strain>
    </source>
</reference>
<organism evidence="1 2">
    <name type="scientific">Phytophthora aleatoria</name>
    <dbReference type="NCBI Taxonomy" id="2496075"/>
    <lineage>
        <taxon>Eukaryota</taxon>
        <taxon>Sar</taxon>
        <taxon>Stramenopiles</taxon>
        <taxon>Oomycota</taxon>
        <taxon>Peronosporomycetes</taxon>
        <taxon>Peronosporales</taxon>
        <taxon>Peronosporaceae</taxon>
        <taxon>Phytophthora</taxon>
    </lineage>
</organism>
<proteinExistence type="predicted"/>
<accession>A0A8J5I4Q0</accession>
<keyword evidence="2" id="KW-1185">Reference proteome</keyword>
<comment type="caution">
    <text evidence="1">The sequence shown here is derived from an EMBL/GenBank/DDBJ whole genome shotgun (WGS) entry which is preliminary data.</text>
</comment>
<protein>
    <submittedName>
        <fullName evidence="1">Uncharacterized protein</fullName>
    </submittedName>
</protein>
<gene>
    <name evidence="1" type="ORF">JG688_00017934</name>
</gene>
<evidence type="ECO:0000313" key="2">
    <source>
        <dbReference type="Proteomes" id="UP000709295"/>
    </source>
</evidence>
<name>A0A8J5I4Q0_9STRA</name>
<dbReference type="AlphaFoldDB" id="A0A8J5I4Q0"/>